<evidence type="ECO:0000313" key="3">
    <source>
        <dbReference type="Proteomes" id="UP000733379"/>
    </source>
</evidence>
<keyword evidence="3" id="KW-1185">Reference proteome</keyword>
<feature type="region of interest" description="Disordered" evidence="1">
    <location>
        <begin position="285"/>
        <end position="347"/>
    </location>
</feature>
<feature type="compositionally biased region" description="Polar residues" evidence="1">
    <location>
        <begin position="526"/>
        <end position="541"/>
    </location>
</feature>
<gene>
    <name evidence="2" type="ORF">KO481_35495</name>
</gene>
<protein>
    <recommendedName>
        <fullName evidence="4">PPE family domain-containing protein</fullName>
    </recommendedName>
</protein>
<dbReference type="SUPFAM" id="SSF140459">
    <property type="entry name" value="PE/PPE dimer-like"/>
    <property type="match status" value="1"/>
</dbReference>
<accession>A0ABS6BAN8</accession>
<evidence type="ECO:0008006" key="4">
    <source>
        <dbReference type="Google" id="ProtNLM"/>
    </source>
</evidence>
<feature type="compositionally biased region" description="Gly residues" evidence="1">
    <location>
        <begin position="291"/>
        <end position="326"/>
    </location>
</feature>
<dbReference type="InterPro" id="IPR038332">
    <property type="entry name" value="PPE_sf"/>
</dbReference>
<feature type="compositionally biased region" description="Polar residues" evidence="1">
    <location>
        <begin position="367"/>
        <end position="390"/>
    </location>
</feature>
<proteinExistence type="predicted"/>
<sequence length="541" mass="52231">MVLNVDPAELASVASGLANMATGTAAALPRGWVAPGGADPVSAQAVPVLNLAKAELANKVTDVLQHGVHGTAANIGASAADYSTADAEGGSRFGGSSGGTVANPVTVQGSYVRHVPPAPTTSGVEPVDPLTLAEQFHSGPGVTQAGSFADEVRNYLGGAHAAAHSHVTAAAQTVQGWQPVGEQVARSLIGHADSLDQLGGGLQSLIDGIDTYRNAFTTAKAAHPTPAEILATRRELLTAMRSKNPAALAEAMAKFEEQNALSAGVLANYATAVGVELGTTTAAAGAAGSDCGQGSGSGDTGSGSGAGASGGSGSGGGTPAGSGSGAGTTSRAGTSPGSGTSAAASSGDSSLMTSLMTMLPSLLSMGQSAIQQATQQNSGADSSDPMTASGPTIPDLNSLGAPAALGGGGGSIGDATAGAENIALGGLPMVGAASAMDSFALPAAAVTEPVTSAITAAEGIASGGAGGAGGMPYMPMMPGMGNQSGGAGGERNRVVAWHPDRLMYVDDTPHTEQVIGEKPKIAPTVTPATPVNQIPPQGGST</sequence>
<feature type="region of interest" description="Disordered" evidence="1">
    <location>
        <begin position="518"/>
        <end position="541"/>
    </location>
</feature>
<comment type="caution">
    <text evidence="2">The sequence shown here is derived from an EMBL/GenBank/DDBJ whole genome shotgun (WGS) entry which is preliminary data.</text>
</comment>
<organism evidence="2 3">
    <name type="scientific">Nocardia albiluteola</name>
    <dbReference type="NCBI Taxonomy" id="2842303"/>
    <lineage>
        <taxon>Bacteria</taxon>
        <taxon>Bacillati</taxon>
        <taxon>Actinomycetota</taxon>
        <taxon>Actinomycetes</taxon>
        <taxon>Mycobacteriales</taxon>
        <taxon>Nocardiaceae</taxon>
        <taxon>Nocardia</taxon>
    </lineage>
</organism>
<dbReference type="EMBL" id="JAHKNI010000016">
    <property type="protein sequence ID" value="MBU3066811.1"/>
    <property type="molecule type" value="Genomic_DNA"/>
</dbReference>
<dbReference type="RefSeq" id="WP_215922874.1">
    <property type="nucleotide sequence ID" value="NZ_JAHKNI010000016.1"/>
</dbReference>
<evidence type="ECO:0000313" key="2">
    <source>
        <dbReference type="EMBL" id="MBU3066811.1"/>
    </source>
</evidence>
<evidence type="ECO:0000256" key="1">
    <source>
        <dbReference type="SAM" id="MobiDB-lite"/>
    </source>
</evidence>
<dbReference type="Gene3D" id="1.20.1260.20">
    <property type="entry name" value="PPE superfamily"/>
    <property type="match status" value="1"/>
</dbReference>
<feature type="compositionally biased region" description="Low complexity" evidence="1">
    <location>
        <begin position="327"/>
        <end position="347"/>
    </location>
</feature>
<reference evidence="2 3" key="1">
    <citation type="submission" date="2021-06" db="EMBL/GenBank/DDBJ databases">
        <title>Actinomycetes sequencing.</title>
        <authorList>
            <person name="Shan Q."/>
        </authorList>
    </citation>
    <scope>NUCLEOTIDE SEQUENCE [LARGE SCALE GENOMIC DNA]</scope>
    <source>
        <strain evidence="2 3">NEAU-G5</strain>
    </source>
</reference>
<dbReference type="Proteomes" id="UP000733379">
    <property type="component" value="Unassembled WGS sequence"/>
</dbReference>
<feature type="region of interest" description="Disordered" evidence="1">
    <location>
        <begin position="367"/>
        <end position="401"/>
    </location>
</feature>
<name>A0ABS6BAN8_9NOCA</name>